<evidence type="ECO:0000313" key="3">
    <source>
        <dbReference type="Proteomes" id="UP000034846"/>
    </source>
</evidence>
<evidence type="ECO:0000256" key="1">
    <source>
        <dbReference type="SAM" id="Phobius"/>
    </source>
</evidence>
<sequence>LLVLLSLAGVLTAIIQRNLVELGLLGALTTNIIGGIASITALFFAVKHLPQLPERTSQQADIEMYSYLKNHSALYALLGWAGNWSAIVMFNGYRFLLVNAIVSLALSAFWTYCLQVPEQKVEEKGEDDHDEDETA</sequence>
<dbReference type="AlphaFoldDB" id="A0A0G2AAE6"/>
<dbReference type="EMBL" id="LCRD01000048">
    <property type="protein sequence ID" value="KKW29339.1"/>
    <property type="molecule type" value="Genomic_DNA"/>
</dbReference>
<feature type="transmembrane region" description="Helical" evidence="1">
    <location>
        <begin position="73"/>
        <end position="90"/>
    </location>
</feature>
<gene>
    <name evidence="2" type="ORF">UY72_C0048G0001</name>
</gene>
<keyword evidence="1" id="KW-0812">Transmembrane</keyword>
<name>A0A0G2AAE6_9BACT</name>
<feature type="transmembrane region" description="Helical" evidence="1">
    <location>
        <begin position="96"/>
        <end position="114"/>
    </location>
</feature>
<keyword evidence="1" id="KW-0472">Membrane</keyword>
<evidence type="ECO:0000313" key="2">
    <source>
        <dbReference type="EMBL" id="KKW29339.1"/>
    </source>
</evidence>
<protein>
    <submittedName>
        <fullName evidence="2">Uncharacterized protein</fullName>
    </submittedName>
</protein>
<comment type="caution">
    <text evidence="2">The sequence shown here is derived from an EMBL/GenBank/DDBJ whole genome shotgun (WGS) entry which is preliminary data.</text>
</comment>
<organism evidence="2 3">
    <name type="scientific">Candidatus Uhrbacteria bacterium GW2011_GWD2_52_7</name>
    <dbReference type="NCBI Taxonomy" id="1618989"/>
    <lineage>
        <taxon>Bacteria</taxon>
        <taxon>Candidatus Uhriibacteriota</taxon>
    </lineage>
</organism>
<dbReference type="Proteomes" id="UP000034846">
    <property type="component" value="Unassembled WGS sequence"/>
</dbReference>
<keyword evidence="1" id="KW-1133">Transmembrane helix</keyword>
<reference evidence="2 3" key="1">
    <citation type="journal article" date="2015" name="Nature">
        <title>rRNA introns, odd ribosomes, and small enigmatic genomes across a large radiation of phyla.</title>
        <authorList>
            <person name="Brown C.T."/>
            <person name="Hug L.A."/>
            <person name="Thomas B.C."/>
            <person name="Sharon I."/>
            <person name="Castelle C.J."/>
            <person name="Singh A."/>
            <person name="Wilkins M.J."/>
            <person name="Williams K.H."/>
            <person name="Banfield J.F."/>
        </authorList>
    </citation>
    <scope>NUCLEOTIDE SEQUENCE [LARGE SCALE GENOMIC DNA]</scope>
</reference>
<proteinExistence type="predicted"/>
<accession>A0A0G2AAE6</accession>
<feature type="non-terminal residue" evidence="2">
    <location>
        <position position="1"/>
    </location>
</feature>
<feature type="transmembrane region" description="Helical" evidence="1">
    <location>
        <begin position="22"/>
        <end position="46"/>
    </location>
</feature>